<comment type="caution">
    <text evidence="8">The sequence shown here is derived from an EMBL/GenBank/DDBJ whole genome shotgun (WGS) entry which is preliminary data.</text>
</comment>
<evidence type="ECO:0000256" key="3">
    <source>
        <dbReference type="ARBA" id="ARBA00022695"/>
    </source>
</evidence>
<dbReference type="GO" id="GO:0050519">
    <property type="term" value="F:holo-citrate lyase synthase activity"/>
    <property type="evidence" value="ECO:0007669"/>
    <property type="project" value="UniProtKB-EC"/>
</dbReference>
<evidence type="ECO:0000256" key="4">
    <source>
        <dbReference type="ARBA" id="ARBA00022741"/>
    </source>
</evidence>
<dbReference type="RefSeq" id="WP_004092537.1">
    <property type="nucleotide sequence ID" value="NZ_AFGF01000017.1"/>
</dbReference>
<dbReference type="EC" id="2.4.2.52" evidence="7"/>
<keyword evidence="5 7" id="KW-0067">ATP-binding</keyword>
<evidence type="ECO:0000256" key="6">
    <source>
        <dbReference type="ARBA" id="ARBA00048574"/>
    </source>
</evidence>
<dbReference type="AlphaFoldDB" id="F7NER2"/>
<name>F7NER2_9FIRM</name>
<comment type="catalytic activity">
    <reaction evidence="6">
        <text>apo-[citrate lyase ACP] + 2'-(5''-triphospho-alpha-D-ribosyl)-3'-dephospho-CoA = holo-[citrate lyase ACP] + diphosphate</text>
        <dbReference type="Rhea" id="RHEA:16333"/>
        <dbReference type="Rhea" id="RHEA-COMP:10157"/>
        <dbReference type="Rhea" id="RHEA-COMP:10158"/>
        <dbReference type="ChEBI" id="CHEBI:29999"/>
        <dbReference type="ChEBI" id="CHEBI:33019"/>
        <dbReference type="ChEBI" id="CHEBI:61378"/>
        <dbReference type="ChEBI" id="CHEBI:82683"/>
        <dbReference type="EC" id="2.7.7.61"/>
    </reaction>
</comment>
<dbReference type="Proteomes" id="UP000003240">
    <property type="component" value="Unassembled WGS sequence"/>
</dbReference>
<dbReference type="InterPro" id="IPR005551">
    <property type="entry name" value="CitX"/>
</dbReference>
<dbReference type="GO" id="GO:0005524">
    <property type="term" value="F:ATP binding"/>
    <property type="evidence" value="ECO:0007669"/>
    <property type="project" value="UniProtKB-KW"/>
</dbReference>
<keyword evidence="9" id="KW-1185">Reference proteome</keyword>
<dbReference type="InterPro" id="IPR002736">
    <property type="entry name" value="CitG"/>
</dbReference>
<evidence type="ECO:0000313" key="9">
    <source>
        <dbReference type="Proteomes" id="UP000003240"/>
    </source>
</evidence>
<dbReference type="NCBIfam" id="TIGR03124">
    <property type="entry name" value="citrate_citX"/>
    <property type="match status" value="1"/>
</dbReference>
<dbReference type="InterPro" id="IPR017551">
    <property type="entry name" value="TriPribosyl-deP-CoA_syn_CitG"/>
</dbReference>
<sequence length="466" mass="50545">MQRKPSRQVSLDDVLAAKEQRAAVQAELRQIYRTPVVSITVNMPGNVKYSQETADLVYRALEQIRRPLRSAGLILLEERLCHMPAGPTAILAARGEAAVLKEISVELEDTLPYGRLLDIDVFDAQGAQLSRDTLGIKPRTCFICSERASDCMRARRHTAEEILAAVRRLLQLFQAEKTNPWPAPVTMIGQTALEAMMVEVACTPAPGLVDRYNSGAHQDMDFFTFIASSSAISQALYQCALAGWQHEGDPAELLPVLRTIGIAAEGKMLAATKGVNTQKGLLFLLGVITGAAAMVLRRDKSFLVEPILASAAAMCRDIVEQELTALKSINPIKKLTAGERLYLRHGITGIRGEIAAGLPIVTCQGLPALQQGLEAGLSLNDALVHTLMALMTQTQDTTILNRHDNSTLTYVQQEARAVMAAGGMLTGQGRARIEELDAIFIGRNISPGGSADLLAVTYFIHRVTNV</sequence>
<dbReference type="OrthoDB" id="114886at2"/>
<dbReference type="Pfam" id="PF01874">
    <property type="entry name" value="CitG"/>
    <property type="match status" value="1"/>
</dbReference>
<accession>F7NER2</accession>
<dbReference type="NCBIfam" id="TIGR03125">
    <property type="entry name" value="citrate_citG"/>
    <property type="match status" value="1"/>
</dbReference>
<comment type="similarity">
    <text evidence="7">Belongs to the CitG/MdcB family.</text>
</comment>
<dbReference type="EMBL" id="AFGF01000017">
    <property type="protein sequence ID" value="EGO65473.1"/>
    <property type="molecule type" value="Genomic_DNA"/>
</dbReference>
<evidence type="ECO:0000256" key="5">
    <source>
        <dbReference type="ARBA" id="ARBA00022840"/>
    </source>
</evidence>
<proteinExistence type="inferred from homology"/>
<dbReference type="PANTHER" id="PTHR30201">
    <property type="entry name" value="TRIPHOSPHORIBOSYL-DEPHOSPHO-COA SYNTHASE"/>
    <property type="match status" value="1"/>
</dbReference>
<dbReference type="STRING" id="1009370.ALO_02636"/>
<organism evidence="8 9">
    <name type="scientific">Acetonema longum DSM 6540</name>
    <dbReference type="NCBI Taxonomy" id="1009370"/>
    <lineage>
        <taxon>Bacteria</taxon>
        <taxon>Bacillati</taxon>
        <taxon>Bacillota</taxon>
        <taxon>Negativicutes</taxon>
        <taxon>Acetonemataceae</taxon>
        <taxon>Acetonema</taxon>
    </lineage>
</organism>
<dbReference type="Gene3D" id="1.10.4200.10">
    <property type="entry name" value="Triphosphoribosyl-dephospho-CoA protein"/>
    <property type="match status" value="1"/>
</dbReference>
<evidence type="ECO:0000256" key="7">
    <source>
        <dbReference type="HAMAP-Rule" id="MF_00397"/>
    </source>
</evidence>
<dbReference type="GO" id="GO:0051191">
    <property type="term" value="P:prosthetic group biosynthetic process"/>
    <property type="evidence" value="ECO:0007669"/>
    <property type="project" value="InterPro"/>
</dbReference>
<keyword evidence="3" id="KW-0548">Nucleotidyltransferase</keyword>
<keyword evidence="4 7" id="KW-0547">Nucleotide-binding</keyword>
<keyword evidence="2 7" id="KW-0808">Transferase</keyword>
<evidence type="ECO:0000313" key="8">
    <source>
        <dbReference type="EMBL" id="EGO65473.1"/>
    </source>
</evidence>
<dbReference type="eggNOG" id="COG1767">
    <property type="taxonomic scope" value="Bacteria"/>
</dbReference>
<dbReference type="GO" id="GO:0046917">
    <property type="term" value="F:triphosphoribosyl-dephospho-CoA synthase activity"/>
    <property type="evidence" value="ECO:0007669"/>
    <property type="project" value="UniProtKB-UniRule"/>
</dbReference>
<dbReference type="HAMAP" id="MF_00397">
    <property type="entry name" value="CitG"/>
    <property type="match status" value="1"/>
</dbReference>
<dbReference type="Pfam" id="PF03802">
    <property type="entry name" value="CitX"/>
    <property type="match status" value="1"/>
</dbReference>
<dbReference type="eggNOG" id="COG3697">
    <property type="taxonomic scope" value="Bacteria"/>
</dbReference>
<evidence type="ECO:0000256" key="2">
    <source>
        <dbReference type="ARBA" id="ARBA00022679"/>
    </source>
</evidence>
<comment type="catalytic activity">
    <reaction evidence="1 7">
        <text>3'-dephospho-CoA + ATP = 2'-(5''-triphospho-alpha-D-ribosyl)-3'-dephospho-CoA + adenine</text>
        <dbReference type="Rhea" id="RHEA:15117"/>
        <dbReference type="ChEBI" id="CHEBI:16708"/>
        <dbReference type="ChEBI" id="CHEBI:30616"/>
        <dbReference type="ChEBI" id="CHEBI:57328"/>
        <dbReference type="ChEBI" id="CHEBI:61378"/>
        <dbReference type="EC" id="2.4.2.52"/>
    </reaction>
</comment>
<protein>
    <recommendedName>
        <fullName evidence="7">Probable 2-(5''-triphosphoribosyl)-3'-dephosphocoenzyme-A synthase</fullName>
        <shortName evidence="7">2-(5''-triphosphoribosyl)-3'-dephospho-CoA synthase</shortName>
        <ecNumber evidence="7">2.4.2.52</ecNumber>
    </recommendedName>
</protein>
<gene>
    <name evidence="7" type="primary">citG</name>
    <name evidence="8" type="ORF">ALO_02636</name>
</gene>
<reference evidence="8 9" key="1">
    <citation type="journal article" date="2011" name="EMBO J.">
        <title>Structural diversity of bacterial flagellar motors.</title>
        <authorList>
            <person name="Chen S."/>
            <person name="Beeby M."/>
            <person name="Murphy G.E."/>
            <person name="Leadbetter J.R."/>
            <person name="Hendrixson D.R."/>
            <person name="Briegel A."/>
            <person name="Li Z."/>
            <person name="Shi J."/>
            <person name="Tocheva E.I."/>
            <person name="Muller A."/>
            <person name="Dobro M.J."/>
            <person name="Jensen G.J."/>
        </authorList>
    </citation>
    <scope>NUCLEOTIDE SEQUENCE [LARGE SCALE GENOMIC DNA]</scope>
    <source>
        <strain evidence="8 9">DSM 6540</strain>
    </source>
</reference>
<dbReference type="PANTHER" id="PTHR30201:SF2">
    <property type="entry name" value="2-(5''-TRIPHOSPHORIBOSYL)-3'-DEPHOSPHOCOENZYME-A SYNTHASE"/>
    <property type="match status" value="1"/>
</dbReference>
<evidence type="ECO:0000256" key="1">
    <source>
        <dbReference type="ARBA" id="ARBA00001210"/>
    </source>
</evidence>